<dbReference type="OMA" id="RLETMCA"/>
<dbReference type="PANTHER" id="PTHR10410">
    <property type="entry name" value="EUKARYOTIC TRANSLATION INITIATION FACTOR 3 -RELATED"/>
    <property type="match status" value="1"/>
</dbReference>
<dbReference type="GO" id="GO:0005852">
    <property type="term" value="C:eukaryotic translation initiation factor 3 complex"/>
    <property type="evidence" value="ECO:0007669"/>
    <property type="project" value="InterPro"/>
</dbReference>
<dbReference type="InterPro" id="IPR050242">
    <property type="entry name" value="JAMM_MPN+_peptidase_M67A"/>
</dbReference>
<keyword evidence="3" id="KW-0648">Protein biosynthesis</keyword>
<dbReference type="GO" id="GO:0003743">
    <property type="term" value="F:translation initiation factor activity"/>
    <property type="evidence" value="ECO:0007669"/>
    <property type="project" value="UniProtKB-KW"/>
</dbReference>
<reference evidence="5 6" key="3">
    <citation type="journal article" date="2016" name="Sci. Rep.">
        <title>Genome-wide diversity and gene expression profiling of Babesia microti isolates identify polymorphic genes that mediate host-pathogen interactions.</title>
        <authorList>
            <person name="Silva J.C."/>
            <person name="Cornillot E."/>
            <person name="McCracken C."/>
            <person name="Usmani-Brown S."/>
            <person name="Dwivedi A."/>
            <person name="Ifeonu O.O."/>
            <person name="Crabtree J."/>
            <person name="Gotia H.T."/>
            <person name="Virji A.Z."/>
            <person name="Reynes C."/>
            <person name="Colinge J."/>
            <person name="Kumar V."/>
            <person name="Lawres L."/>
            <person name="Pazzi J.E."/>
            <person name="Pablo J.V."/>
            <person name="Hung C."/>
            <person name="Brancato J."/>
            <person name="Kumari P."/>
            <person name="Orvis J."/>
            <person name="Tretina K."/>
            <person name="Chibucos M."/>
            <person name="Ott S."/>
            <person name="Sadzewicz L."/>
            <person name="Sengamalay N."/>
            <person name="Shetty A.C."/>
            <person name="Su Q."/>
            <person name="Tallon L."/>
            <person name="Fraser C.M."/>
            <person name="Frutos R."/>
            <person name="Molina D.M."/>
            <person name="Krause P.J."/>
            <person name="Ben Mamoun C."/>
        </authorList>
    </citation>
    <scope>NUCLEOTIDE SEQUENCE [LARGE SCALE GENOMIC DNA]</scope>
    <source>
        <strain evidence="5 6">RI</strain>
    </source>
</reference>
<evidence type="ECO:0000259" key="4">
    <source>
        <dbReference type="PROSITE" id="PS50249"/>
    </source>
</evidence>
<evidence type="ECO:0000256" key="1">
    <source>
        <dbReference type="ARBA" id="ARBA00022490"/>
    </source>
</evidence>
<dbReference type="Pfam" id="PF01398">
    <property type="entry name" value="JAB"/>
    <property type="match status" value="1"/>
</dbReference>
<dbReference type="CDD" id="cd08065">
    <property type="entry name" value="MPN_eIF3h"/>
    <property type="match status" value="1"/>
</dbReference>
<dbReference type="Gene3D" id="3.40.140.10">
    <property type="entry name" value="Cytidine Deaminase, domain 2"/>
    <property type="match status" value="1"/>
</dbReference>
<organism evidence="5 6">
    <name type="scientific">Babesia microti (strain RI)</name>
    <dbReference type="NCBI Taxonomy" id="1133968"/>
    <lineage>
        <taxon>Eukaryota</taxon>
        <taxon>Sar</taxon>
        <taxon>Alveolata</taxon>
        <taxon>Apicomplexa</taxon>
        <taxon>Aconoidasida</taxon>
        <taxon>Piroplasmida</taxon>
        <taxon>Babesiidae</taxon>
        <taxon>Babesia</taxon>
    </lineage>
</organism>
<dbReference type="InterPro" id="IPR045810">
    <property type="entry name" value="eIF3h_C"/>
</dbReference>
<dbReference type="KEGG" id="bmic:BMR1_03g02990"/>
<name>A0A0K3ARC7_BABMR</name>
<keyword evidence="2 5" id="KW-0396">Initiation factor</keyword>
<proteinExistence type="predicted"/>
<dbReference type="VEuPathDB" id="PiroplasmaDB:BMR1_03g02990"/>
<dbReference type="InterPro" id="IPR037518">
    <property type="entry name" value="MPN"/>
</dbReference>
<keyword evidence="6" id="KW-1185">Reference proteome</keyword>
<reference evidence="5 6" key="1">
    <citation type="journal article" date="2012" name="Nucleic Acids Res.">
        <title>Sequencing of the smallest Apicomplexan genome from the human pathogen Babesia microti.</title>
        <authorList>
            <person name="Cornillot E."/>
            <person name="Hadj-Kaddour K."/>
            <person name="Dassouli A."/>
            <person name="Noel B."/>
            <person name="Ranwez V."/>
            <person name="Vacherie B."/>
            <person name="Augagneur Y."/>
            <person name="Bres V."/>
            <person name="Duclos A."/>
            <person name="Randazzo S."/>
            <person name="Carcy B."/>
            <person name="Debierre-Grockiego F."/>
            <person name="Delbecq S."/>
            <person name="Moubri-Menage K."/>
            <person name="Shams-Eldin H."/>
            <person name="Usmani-Brown S."/>
            <person name="Bringaud F."/>
            <person name="Wincker P."/>
            <person name="Vivares C.P."/>
            <person name="Schwarz R.T."/>
            <person name="Schetters T.P."/>
            <person name="Krause P.J."/>
            <person name="Gorenflot A."/>
            <person name="Berry V."/>
            <person name="Barbe V."/>
            <person name="Ben Mamoun C."/>
        </authorList>
    </citation>
    <scope>NUCLEOTIDE SEQUENCE [LARGE SCALE GENOMIC DNA]</scope>
    <source>
        <strain evidence="5 6">RI</strain>
    </source>
</reference>
<gene>
    <name evidence="5" type="ORF">BMR1_03g02990</name>
</gene>
<reference evidence="5 6" key="2">
    <citation type="journal article" date="2013" name="PLoS ONE">
        <title>Whole genome mapping and re-organization of the nuclear and mitochondrial genomes of Babesia microti isolates.</title>
        <authorList>
            <person name="Cornillot E."/>
            <person name="Dassouli A."/>
            <person name="Garg A."/>
            <person name="Pachikara N."/>
            <person name="Randazzo S."/>
            <person name="Depoix D."/>
            <person name="Carcy B."/>
            <person name="Delbecq S."/>
            <person name="Frutos R."/>
            <person name="Silva J.C."/>
            <person name="Sutton R."/>
            <person name="Krause P.J."/>
            <person name="Mamoun C.B."/>
        </authorList>
    </citation>
    <scope>NUCLEOTIDE SEQUENCE [LARGE SCALE GENOMIC DNA]</scope>
    <source>
        <strain evidence="5 6">RI</strain>
    </source>
</reference>
<dbReference type="EMBL" id="LN871598">
    <property type="protein sequence ID" value="CTQ41198.1"/>
    <property type="molecule type" value="Genomic_DNA"/>
</dbReference>
<evidence type="ECO:0000313" key="5">
    <source>
        <dbReference type="EMBL" id="CTQ41198.1"/>
    </source>
</evidence>
<dbReference type="OrthoDB" id="10265695at2759"/>
<accession>A0A0K3ARC7</accession>
<dbReference type="Pfam" id="PF19445">
    <property type="entry name" value="eIF3h_C"/>
    <property type="match status" value="1"/>
</dbReference>
<feature type="domain" description="MPN" evidence="4">
    <location>
        <begin position="16"/>
        <end position="167"/>
    </location>
</feature>
<keyword evidence="1" id="KW-0963">Cytoplasm</keyword>
<dbReference type="InterPro" id="IPR027524">
    <property type="entry name" value="eIF3h"/>
</dbReference>
<dbReference type="AlphaFoldDB" id="A0A0K3ARC7"/>
<dbReference type="PROSITE" id="PS50249">
    <property type="entry name" value="MPN"/>
    <property type="match status" value="1"/>
</dbReference>
<evidence type="ECO:0000313" key="6">
    <source>
        <dbReference type="Proteomes" id="UP000002899"/>
    </source>
</evidence>
<evidence type="ECO:0000256" key="3">
    <source>
        <dbReference type="ARBA" id="ARBA00022917"/>
    </source>
</evidence>
<evidence type="ECO:0000256" key="2">
    <source>
        <dbReference type="ARBA" id="ARBA00022540"/>
    </source>
</evidence>
<dbReference type="InterPro" id="IPR000555">
    <property type="entry name" value="JAMM/MPN+_dom"/>
</dbReference>
<dbReference type="GO" id="GO:0008237">
    <property type="term" value="F:metallopeptidase activity"/>
    <property type="evidence" value="ECO:0007669"/>
    <property type="project" value="InterPro"/>
</dbReference>
<sequence>MESPKSYQNDFPYDHVEVNSLVLVKMLKHWNDNYPTPVNGQLLGLDVGSKLEVTNCFPYPQKKDIHNTLSKDRYLNNLSEKELEDKADEEFVKYQEKMMGFLHDVNVDSFSVGWYQTINFGELHAKEIIDNLVVYQETVTKAVMIGFHPITNSDKLSLKAYRIGPELLAIYSEGQDDPKKYNQLRGSQILIEVPIIIKNSLLIDACLREHFSPFVSQNLSFFDVFDTDKHEIEYKLNFLLQSLDALTENQEKFVRYQRDYTRQQQQQKQFTERRRLENEQRKLRGEPLIPLDLDIPIFKKLGYPSQLPTFILSQECASHVDDINRLSFENLSRLALQYNP</sequence>
<protein>
    <submittedName>
        <fullName evidence="5">Eukaryotic translation initiation factor 3 subunit H</fullName>
    </submittedName>
</protein>
<dbReference type="GeneID" id="24425240"/>
<dbReference type="Proteomes" id="UP000002899">
    <property type="component" value="Chromosome III"/>
</dbReference>
<dbReference type="RefSeq" id="XP_012649209.1">
    <property type="nucleotide sequence ID" value="XM_012793755.1"/>
</dbReference>